<dbReference type="SUPFAM" id="SSF55729">
    <property type="entry name" value="Acyl-CoA N-acyltransferases (Nat)"/>
    <property type="match status" value="1"/>
</dbReference>
<dbReference type="PANTHER" id="PTHR43415:SF3">
    <property type="entry name" value="GNAT-FAMILY ACETYLTRANSFERASE"/>
    <property type="match status" value="1"/>
</dbReference>
<dbReference type="PANTHER" id="PTHR43415">
    <property type="entry name" value="SPERMIDINE N(1)-ACETYLTRANSFERASE"/>
    <property type="match status" value="1"/>
</dbReference>
<reference evidence="2 3" key="1">
    <citation type="submission" date="2021-01" db="EMBL/GenBank/DDBJ databases">
        <title>Carboxyliciviraga sp.nov., isolated from coastal sediments.</title>
        <authorList>
            <person name="Lu D."/>
            <person name="Zhang T."/>
        </authorList>
    </citation>
    <scope>NUCLEOTIDE SEQUENCE [LARGE SCALE GENOMIC DNA]</scope>
    <source>
        <strain evidence="2 3">N1Y132</strain>
    </source>
</reference>
<dbReference type="Gene3D" id="3.40.630.30">
    <property type="match status" value="1"/>
</dbReference>
<name>A0ABS1HH20_9BACT</name>
<gene>
    <name evidence="2" type="ORF">JIV24_06170</name>
</gene>
<accession>A0ABS1HH20</accession>
<protein>
    <submittedName>
        <fullName evidence="2">GNAT family N-acetyltransferase</fullName>
    </submittedName>
</protein>
<dbReference type="InterPro" id="IPR016181">
    <property type="entry name" value="Acyl_CoA_acyltransferase"/>
</dbReference>
<evidence type="ECO:0000313" key="3">
    <source>
        <dbReference type="Proteomes" id="UP000605676"/>
    </source>
</evidence>
<sequence length="171" mass="20210">MMAKEELVLRALEPEDIDLLYKWENDMKIWEVSNTLTPFSKHQLVKYIEQSQLDVFQTKQLRLIIELEVSKQVVGMIDLFDFDAFHQRGGVGIIIHQDYRQKGYAFEALQLFTQYCFNNLALNQLYANISINNNASIALFEKIGFERIGIKRKWRKTKDGFVDECMYQMLK</sequence>
<dbReference type="PROSITE" id="PS51186">
    <property type="entry name" value="GNAT"/>
    <property type="match status" value="1"/>
</dbReference>
<comment type="caution">
    <text evidence="2">The sequence shown here is derived from an EMBL/GenBank/DDBJ whole genome shotgun (WGS) entry which is preliminary data.</text>
</comment>
<feature type="domain" description="N-acetyltransferase" evidence="1">
    <location>
        <begin position="7"/>
        <end position="171"/>
    </location>
</feature>
<evidence type="ECO:0000313" key="2">
    <source>
        <dbReference type="EMBL" id="MBK3516920.1"/>
    </source>
</evidence>
<proteinExistence type="predicted"/>
<dbReference type="InterPro" id="IPR000182">
    <property type="entry name" value="GNAT_dom"/>
</dbReference>
<dbReference type="Proteomes" id="UP000605676">
    <property type="component" value="Unassembled WGS sequence"/>
</dbReference>
<dbReference type="EMBL" id="JAENRR010000010">
    <property type="protein sequence ID" value="MBK3516920.1"/>
    <property type="molecule type" value="Genomic_DNA"/>
</dbReference>
<organism evidence="2 3">
    <name type="scientific">Carboxylicivirga marina</name>
    <dbReference type="NCBI Taxonomy" id="2800988"/>
    <lineage>
        <taxon>Bacteria</taxon>
        <taxon>Pseudomonadati</taxon>
        <taxon>Bacteroidota</taxon>
        <taxon>Bacteroidia</taxon>
        <taxon>Marinilabiliales</taxon>
        <taxon>Marinilabiliaceae</taxon>
        <taxon>Carboxylicivirga</taxon>
    </lineage>
</organism>
<keyword evidence="3" id="KW-1185">Reference proteome</keyword>
<dbReference type="Pfam" id="PF13302">
    <property type="entry name" value="Acetyltransf_3"/>
    <property type="match status" value="1"/>
</dbReference>
<evidence type="ECO:0000259" key="1">
    <source>
        <dbReference type="PROSITE" id="PS51186"/>
    </source>
</evidence>